<organism evidence="1 2">
    <name type="scientific">Euphydryas editha</name>
    <name type="common">Edith's checkerspot</name>
    <dbReference type="NCBI Taxonomy" id="104508"/>
    <lineage>
        <taxon>Eukaryota</taxon>
        <taxon>Metazoa</taxon>
        <taxon>Ecdysozoa</taxon>
        <taxon>Arthropoda</taxon>
        <taxon>Hexapoda</taxon>
        <taxon>Insecta</taxon>
        <taxon>Pterygota</taxon>
        <taxon>Neoptera</taxon>
        <taxon>Endopterygota</taxon>
        <taxon>Lepidoptera</taxon>
        <taxon>Glossata</taxon>
        <taxon>Ditrysia</taxon>
        <taxon>Papilionoidea</taxon>
        <taxon>Nymphalidae</taxon>
        <taxon>Nymphalinae</taxon>
        <taxon>Euphydryas</taxon>
    </lineage>
</organism>
<evidence type="ECO:0008006" key="3">
    <source>
        <dbReference type="Google" id="ProtNLM"/>
    </source>
</evidence>
<evidence type="ECO:0000313" key="1">
    <source>
        <dbReference type="EMBL" id="CAH2099799.1"/>
    </source>
</evidence>
<accession>A0AAU9UJD2</accession>
<protein>
    <recommendedName>
        <fullName evidence="3">DUF4817 domain-containing protein</fullName>
    </recommendedName>
</protein>
<dbReference type="EMBL" id="CAKOGL010000022">
    <property type="protein sequence ID" value="CAH2099799.1"/>
    <property type="molecule type" value="Genomic_DNA"/>
</dbReference>
<dbReference type="Proteomes" id="UP001153954">
    <property type="component" value="Unassembled WGS sequence"/>
</dbReference>
<reference evidence="1" key="1">
    <citation type="submission" date="2022-03" db="EMBL/GenBank/DDBJ databases">
        <authorList>
            <person name="Tunstrom K."/>
        </authorList>
    </citation>
    <scope>NUCLEOTIDE SEQUENCE</scope>
</reference>
<dbReference type="AlphaFoldDB" id="A0AAU9UJD2"/>
<name>A0AAU9UJD2_EUPED</name>
<comment type="caution">
    <text evidence="1">The sequence shown here is derived from an EMBL/GenBank/DDBJ whole genome shotgun (WGS) entry which is preliminary data.</text>
</comment>
<keyword evidence="2" id="KW-1185">Reference proteome</keyword>
<proteinExistence type="predicted"/>
<gene>
    <name evidence="1" type="ORF">EEDITHA_LOCUS14729</name>
</gene>
<evidence type="ECO:0000313" key="2">
    <source>
        <dbReference type="Proteomes" id="UP001153954"/>
    </source>
</evidence>
<sequence length="89" mass="10375">MEQWSGKHRAFAVEGYISSDFLLSEAHRRFNNRYDIRRLCDGSSIKLIQFWVAKFRATESTLNRLKPGLIPTVATENVRGIFRYTLLPL</sequence>